<dbReference type="Pfam" id="PF13561">
    <property type="entry name" value="adh_short_C2"/>
    <property type="match status" value="1"/>
</dbReference>
<dbReference type="GO" id="GO:0006633">
    <property type="term" value="P:fatty acid biosynthetic process"/>
    <property type="evidence" value="ECO:0007669"/>
    <property type="project" value="TreeGrafter"/>
</dbReference>
<dbReference type="InterPro" id="IPR036291">
    <property type="entry name" value="NAD(P)-bd_dom_sf"/>
</dbReference>
<evidence type="ECO:0000313" key="4">
    <source>
        <dbReference type="Proteomes" id="UP000546464"/>
    </source>
</evidence>
<gene>
    <name evidence="3" type="ORF">H5P28_16455</name>
</gene>
<evidence type="ECO:0000313" key="3">
    <source>
        <dbReference type="EMBL" id="MBC2595857.1"/>
    </source>
</evidence>
<dbReference type="FunFam" id="3.40.50.720:FF:000084">
    <property type="entry name" value="Short-chain dehydrogenase reductase"/>
    <property type="match status" value="1"/>
</dbReference>
<keyword evidence="4" id="KW-1185">Reference proteome</keyword>
<evidence type="ECO:0000256" key="2">
    <source>
        <dbReference type="ARBA" id="ARBA00023002"/>
    </source>
</evidence>
<reference evidence="3 4" key="1">
    <citation type="submission" date="2020-07" db="EMBL/GenBank/DDBJ databases">
        <authorList>
            <person name="Feng X."/>
        </authorList>
    </citation>
    <scope>NUCLEOTIDE SEQUENCE [LARGE SCALE GENOMIC DNA]</scope>
    <source>
        <strain evidence="3 4">JCM31066</strain>
    </source>
</reference>
<comment type="caution">
    <text evidence="3">The sequence shown here is derived from an EMBL/GenBank/DDBJ whole genome shotgun (WGS) entry which is preliminary data.</text>
</comment>
<dbReference type="EMBL" id="JACHVB010000054">
    <property type="protein sequence ID" value="MBC2595857.1"/>
    <property type="molecule type" value="Genomic_DNA"/>
</dbReference>
<proteinExistence type="inferred from homology"/>
<dbReference type="SUPFAM" id="SSF51735">
    <property type="entry name" value="NAD(P)-binding Rossmann-fold domains"/>
    <property type="match status" value="1"/>
</dbReference>
<dbReference type="GO" id="GO:0048038">
    <property type="term" value="F:quinone binding"/>
    <property type="evidence" value="ECO:0007669"/>
    <property type="project" value="TreeGrafter"/>
</dbReference>
<dbReference type="PRINTS" id="PR00081">
    <property type="entry name" value="GDHRDH"/>
</dbReference>
<protein>
    <submittedName>
        <fullName evidence="3">SDR family oxidoreductase</fullName>
    </submittedName>
</protein>
<evidence type="ECO:0000256" key="1">
    <source>
        <dbReference type="ARBA" id="ARBA00006484"/>
    </source>
</evidence>
<organism evidence="3 4">
    <name type="scientific">Ruficoccus amylovorans</name>
    <dbReference type="NCBI Taxonomy" id="1804625"/>
    <lineage>
        <taxon>Bacteria</taxon>
        <taxon>Pseudomonadati</taxon>
        <taxon>Verrucomicrobiota</taxon>
        <taxon>Opitutia</taxon>
        <taxon>Puniceicoccales</taxon>
        <taxon>Cerasicoccaceae</taxon>
        <taxon>Ruficoccus</taxon>
    </lineage>
</organism>
<dbReference type="PANTHER" id="PTHR42760">
    <property type="entry name" value="SHORT-CHAIN DEHYDROGENASES/REDUCTASES FAMILY MEMBER"/>
    <property type="match status" value="1"/>
</dbReference>
<dbReference type="CDD" id="cd05233">
    <property type="entry name" value="SDR_c"/>
    <property type="match status" value="1"/>
</dbReference>
<accession>A0A842HK47</accession>
<dbReference type="AlphaFoldDB" id="A0A842HK47"/>
<dbReference type="Proteomes" id="UP000546464">
    <property type="component" value="Unassembled WGS sequence"/>
</dbReference>
<dbReference type="PRINTS" id="PR00080">
    <property type="entry name" value="SDRFAMILY"/>
</dbReference>
<keyword evidence="2" id="KW-0560">Oxidoreductase</keyword>
<dbReference type="Gene3D" id="3.40.50.720">
    <property type="entry name" value="NAD(P)-binding Rossmann-like Domain"/>
    <property type="match status" value="1"/>
</dbReference>
<name>A0A842HK47_9BACT</name>
<sequence>MKFENKVAVITGGGGSIGGAIARKLAAQGASVALADMNLGQARKVAGDIESAGGRALPLTVNVCDRDSIKEMVAIVREQLGEIDILVNNAGGSARGECSLFHQTKDEVVDRIIDVNLKGSIYCIRAVVEQMVARRSGKIINIGSIVGMQGLAYCADYSAAKGGIIAITKTLAMELGEFGINVNCVSPGLVPRPDQDGEAMRKTNYLRRICSANDIANTVVFLLSSEADFITGQNYVVDGGRSLGLLKRVE</sequence>
<dbReference type="GO" id="GO:0016616">
    <property type="term" value="F:oxidoreductase activity, acting on the CH-OH group of donors, NAD or NADP as acceptor"/>
    <property type="evidence" value="ECO:0007669"/>
    <property type="project" value="TreeGrafter"/>
</dbReference>
<dbReference type="InterPro" id="IPR002347">
    <property type="entry name" value="SDR_fam"/>
</dbReference>
<dbReference type="PANTHER" id="PTHR42760:SF133">
    <property type="entry name" value="3-OXOACYL-[ACYL-CARRIER-PROTEIN] REDUCTASE"/>
    <property type="match status" value="1"/>
</dbReference>
<dbReference type="RefSeq" id="WP_185676792.1">
    <property type="nucleotide sequence ID" value="NZ_JACHVB010000054.1"/>
</dbReference>
<comment type="similarity">
    <text evidence="1">Belongs to the short-chain dehydrogenases/reductases (SDR) family.</text>
</comment>
<dbReference type="InterPro" id="IPR020904">
    <property type="entry name" value="Sc_DH/Rdtase_CS"/>
</dbReference>
<dbReference type="PROSITE" id="PS00061">
    <property type="entry name" value="ADH_SHORT"/>
    <property type="match status" value="1"/>
</dbReference>